<comment type="caution">
    <text evidence="1">The sequence shown here is derived from an EMBL/GenBank/DDBJ whole genome shotgun (WGS) entry which is preliminary data.</text>
</comment>
<name>A0ABD0M917_9CAEN</name>
<evidence type="ECO:0000313" key="1">
    <source>
        <dbReference type="EMBL" id="KAK7508313.1"/>
    </source>
</evidence>
<sequence length="60" mass="6417">QCSPFDSNGTSSGFICIIAIIIIRCSAELFQIDCNLDGGAIRLVKLATRQNVFASCFSST</sequence>
<gene>
    <name evidence="1" type="ORF">BaRGS_00000552</name>
</gene>
<feature type="non-terminal residue" evidence="1">
    <location>
        <position position="60"/>
    </location>
</feature>
<reference evidence="1 2" key="1">
    <citation type="journal article" date="2023" name="Sci. Data">
        <title>Genome assembly of the Korean intertidal mud-creeper Batillaria attramentaria.</title>
        <authorList>
            <person name="Patra A.K."/>
            <person name="Ho P.T."/>
            <person name="Jun S."/>
            <person name="Lee S.J."/>
            <person name="Kim Y."/>
            <person name="Won Y.J."/>
        </authorList>
    </citation>
    <scope>NUCLEOTIDE SEQUENCE [LARGE SCALE GENOMIC DNA]</scope>
    <source>
        <strain evidence="1">Wonlab-2016</strain>
    </source>
</reference>
<feature type="non-terminal residue" evidence="1">
    <location>
        <position position="1"/>
    </location>
</feature>
<evidence type="ECO:0008006" key="3">
    <source>
        <dbReference type="Google" id="ProtNLM"/>
    </source>
</evidence>
<dbReference type="Proteomes" id="UP001519460">
    <property type="component" value="Unassembled WGS sequence"/>
</dbReference>
<keyword evidence="2" id="KW-1185">Reference proteome</keyword>
<proteinExistence type="predicted"/>
<organism evidence="1 2">
    <name type="scientific">Batillaria attramentaria</name>
    <dbReference type="NCBI Taxonomy" id="370345"/>
    <lineage>
        <taxon>Eukaryota</taxon>
        <taxon>Metazoa</taxon>
        <taxon>Spiralia</taxon>
        <taxon>Lophotrochozoa</taxon>
        <taxon>Mollusca</taxon>
        <taxon>Gastropoda</taxon>
        <taxon>Caenogastropoda</taxon>
        <taxon>Sorbeoconcha</taxon>
        <taxon>Cerithioidea</taxon>
        <taxon>Batillariidae</taxon>
        <taxon>Batillaria</taxon>
    </lineage>
</organism>
<protein>
    <recommendedName>
        <fullName evidence="3">Hydrophobin</fullName>
    </recommendedName>
</protein>
<evidence type="ECO:0000313" key="2">
    <source>
        <dbReference type="Proteomes" id="UP001519460"/>
    </source>
</evidence>
<accession>A0ABD0M917</accession>
<dbReference type="AlphaFoldDB" id="A0ABD0M917"/>
<dbReference type="EMBL" id="JACVVK020000002">
    <property type="protein sequence ID" value="KAK7508313.1"/>
    <property type="molecule type" value="Genomic_DNA"/>
</dbReference>